<dbReference type="Proteomes" id="UP001589647">
    <property type="component" value="Unassembled WGS sequence"/>
</dbReference>
<dbReference type="Pfam" id="PF21833">
    <property type="entry name" value="DUF6893"/>
    <property type="match status" value="1"/>
</dbReference>
<dbReference type="EMBL" id="JBHMEI010000015">
    <property type="protein sequence ID" value="MFB9203726.1"/>
    <property type="molecule type" value="Genomic_DNA"/>
</dbReference>
<dbReference type="RefSeq" id="WP_379478604.1">
    <property type="nucleotide sequence ID" value="NZ_BMRC01000009.1"/>
</dbReference>
<name>A0ABV5IGR2_9ACTN</name>
<proteinExistence type="predicted"/>
<dbReference type="InterPro" id="IPR054188">
    <property type="entry name" value="DUF6893"/>
</dbReference>
<evidence type="ECO:0000313" key="1">
    <source>
        <dbReference type="EMBL" id="MFB9203726.1"/>
    </source>
</evidence>
<organism evidence="1 2">
    <name type="scientific">Nonomuraea spiralis</name>
    <dbReference type="NCBI Taxonomy" id="46182"/>
    <lineage>
        <taxon>Bacteria</taxon>
        <taxon>Bacillati</taxon>
        <taxon>Actinomycetota</taxon>
        <taxon>Actinomycetes</taxon>
        <taxon>Streptosporangiales</taxon>
        <taxon>Streptosporangiaceae</taxon>
        <taxon>Nonomuraea</taxon>
    </lineage>
</organism>
<comment type="caution">
    <text evidence="1">The sequence shown here is derived from an EMBL/GenBank/DDBJ whole genome shotgun (WGS) entry which is preliminary data.</text>
</comment>
<accession>A0ABV5IGR2</accession>
<sequence length="37" mass="4357">MRRPVVTLLAGLAGVVLLKMFWEELPSLKRYLKIRKM</sequence>
<keyword evidence="2" id="KW-1185">Reference proteome</keyword>
<reference evidence="1 2" key="1">
    <citation type="submission" date="2024-09" db="EMBL/GenBank/DDBJ databases">
        <authorList>
            <person name="Sun Q."/>
            <person name="Mori K."/>
        </authorList>
    </citation>
    <scope>NUCLEOTIDE SEQUENCE [LARGE SCALE GENOMIC DNA]</scope>
    <source>
        <strain evidence="1 2">CCM 3426</strain>
    </source>
</reference>
<protein>
    <submittedName>
        <fullName evidence="1">DUF6893 family small protein</fullName>
    </submittedName>
</protein>
<evidence type="ECO:0000313" key="2">
    <source>
        <dbReference type="Proteomes" id="UP001589647"/>
    </source>
</evidence>
<gene>
    <name evidence="1" type="ORF">ACFFV7_21225</name>
</gene>